<gene>
    <name evidence="1" type="ORF">GCM10008090_30980</name>
</gene>
<dbReference type="EMBL" id="BMXA01000007">
    <property type="protein sequence ID" value="GHA19039.1"/>
    <property type="molecule type" value="Genomic_DNA"/>
</dbReference>
<comment type="caution">
    <text evidence="1">The sequence shown here is derived from an EMBL/GenBank/DDBJ whole genome shotgun (WGS) entry which is preliminary data.</text>
</comment>
<organism evidence="1 2">
    <name type="scientific">Arenicella chitinivorans</name>
    <dbReference type="NCBI Taxonomy" id="1329800"/>
    <lineage>
        <taxon>Bacteria</taxon>
        <taxon>Pseudomonadati</taxon>
        <taxon>Pseudomonadota</taxon>
        <taxon>Gammaproteobacteria</taxon>
        <taxon>Arenicellales</taxon>
        <taxon>Arenicellaceae</taxon>
        <taxon>Arenicella</taxon>
    </lineage>
</organism>
<reference evidence="1" key="2">
    <citation type="submission" date="2020-09" db="EMBL/GenBank/DDBJ databases">
        <authorList>
            <person name="Sun Q."/>
            <person name="Kim S."/>
        </authorList>
    </citation>
    <scope>NUCLEOTIDE SEQUENCE</scope>
    <source>
        <strain evidence="1">KCTC 12711</strain>
    </source>
</reference>
<evidence type="ECO:0008006" key="3">
    <source>
        <dbReference type="Google" id="ProtNLM"/>
    </source>
</evidence>
<dbReference type="Proteomes" id="UP000614811">
    <property type="component" value="Unassembled WGS sequence"/>
</dbReference>
<dbReference type="InterPro" id="IPR008792">
    <property type="entry name" value="PQQD"/>
</dbReference>
<evidence type="ECO:0000313" key="2">
    <source>
        <dbReference type="Proteomes" id="UP000614811"/>
    </source>
</evidence>
<dbReference type="Pfam" id="PF05402">
    <property type="entry name" value="PqqD"/>
    <property type="match status" value="1"/>
</dbReference>
<dbReference type="AlphaFoldDB" id="A0A918VSK6"/>
<protein>
    <recommendedName>
        <fullName evidence="3">PqqD family protein</fullName>
    </recommendedName>
</protein>
<evidence type="ECO:0000313" key="1">
    <source>
        <dbReference type="EMBL" id="GHA19039.1"/>
    </source>
</evidence>
<accession>A0A918VSK6</accession>
<dbReference type="Gene3D" id="1.10.10.1150">
    <property type="entry name" value="Coenzyme PQQ synthesis protein D (PqqD)"/>
    <property type="match status" value="1"/>
</dbReference>
<proteinExistence type="predicted"/>
<reference evidence="1" key="1">
    <citation type="journal article" date="2014" name="Int. J. Syst. Evol. Microbiol.">
        <title>Complete genome sequence of Corynebacterium casei LMG S-19264T (=DSM 44701T), isolated from a smear-ripened cheese.</title>
        <authorList>
            <consortium name="US DOE Joint Genome Institute (JGI-PGF)"/>
            <person name="Walter F."/>
            <person name="Albersmeier A."/>
            <person name="Kalinowski J."/>
            <person name="Ruckert C."/>
        </authorList>
    </citation>
    <scope>NUCLEOTIDE SEQUENCE</scope>
    <source>
        <strain evidence="1">KCTC 12711</strain>
    </source>
</reference>
<dbReference type="RefSeq" id="WP_189402621.1">
    <property type="nucleotide sequence ID" value="NZ_BMXA01000007.1"/>
</dbReference>
<keyword evidence="2" id="KW-1185">Reference proteome</keyword>
<name>A0A918VSK6_9GAMM</name>
<sequence length="98" mass="10600">MDTSKRYQQAPDCLLEDMDGDLLLYNPATATTLQLNGPSAIIWQLLNEQHSVAEIIAALQEAYPDQAAQIETDVLQAVSDFVAQSVIEVVPPEAVTSG</sequence>
<dbReference type="InterPro" id="IPR041881">
    <property type="entry name" value="PqqD_sf"/>
</dbReference>